<evidence type="ECO:0000313" key="8">
    <source>
        <dbReference type="EMBL" id="ODN29870.1"/>
    </source>
</evidence>
<feature type="transmembrane region" description="Helical" evidence="6">
    <location>
        <begin position="20"/>
        <end position="43"/>
    </location>
</feature>
<keyword evidence="2" id="KW-1003">Cell membrane</keyword>
<evidence type="ECO:0000256" key="2">
    <source>
        <dbReference type="ARBA" id="ARBA00022475"/>
    </source>
</evidence>
<evidence type="ECO:0000256" key="4">
    <source>
        <dbReference type="ARBA" id="ARBA00022989"/>
    </source>
</evidence>
<dbReference type="PANTHER" id="PTHR23513">
    <property type="entry name" value="INTEGRAL MEMBRANE EFFLUX PROTEIN-RELATED"/>
    <property type="match status" value="1"/>
</dbReference>
<dbReference type="PROSITE" id="PS50850">
    <property type="entry name" value="MFS"/>
    <property type="match status" value="1"/>
</dbReference>
<feature type="transmembrane region" description="Helical" evidence="6">
    <location>
        <begin position="286"/>
        <end position="303"/>
    </location>
</feature>
<feature type="transmembrane region" description="Helical" evidence="6">
    <location>
        <begin position="255"/>
        <end position="274"/>
    </location>
</feature>
<comment type="subcellular location">
    <subcellularLocation>
        <location evidence="1">Cell membrane</location>
        <topology evidence="1">Multi-pass membrane protein</topology>
    </subcellularLocation>
</comment>
<organism evidence="8 9">
    <name type="scientific">Fervidobacterium thailandense</name>
    <dbReference type="NCBI Taxonomy" id="1008305"/>
    <lineage>
        <taxon>Bacteria</taxon>
        <taxon>Thermotogati</taxon>
        <taxon>Thermotogota</taxon>
        <taxon>Thermotogae</taxon>
        <taxon>Thermotogales</taxon>
        <taxon>Fervidobacteriaceae</taxon>
        <taxon>Fervidobacterium</taxon>
    </lineage>
</organism>
<feature type="transmembrane region" description="Helical" evidence="6">
    <location>
        <begin position="375"/>
        <end position="395"/>
    </location>
</feature>
<dbReference type="OrthoDB" id="48826at2"/>
<dbReference type="GO" id="GO:0022857">
    <property type="term" value="F:transmembrane transporter activity"/>
    <property type="evidence" value="ECO:0007669"/>
    <property type="project" value="InterPro"/>
</dbReference>
<dbReference type="PANTHER" id="PTHR23513:SF6">
    <property type="entry name" value="MAJOR FACILITATOR SUPERFAMILY ASSOCIATED DOMAIN-CONTAINING PROTEIN"/>
    <property type="match status" value="1"/>
</dbReference>
<dbReference type="RefSeq" id="WP_069293729.1">
    <property type="nucleotide sequence ID" value="NZ_CP140110.1"/>
</dbReference>
<keyword evidence="4 6" id="KW-1133">Transmembrane helix</keyword>
<accession>A0A1E3G150</accession>
<keyword evidence="5 6" id="KW-0472">Membrane</keyword>
<dbReference type="InterPro" id="IPR036259">
    <property type="entry name" value="MFS_trans_sf"/>
</dbReference>
<feature type="transmembrane region" description="Helical" evidence="6">
    <location>
        <begin position="112"/>
        <end position="131"/>
    </location>
</feature>
<protein>
    <submittedName>
        <fullName evidence="8">MFS transporter</fullName>
    </submittedName>
</protein>
<dbReference type="GO" id="GO:0005886">
    <property type="term" value="C:plasma membrane"/>
    <property type="evidence" value="ECO:0007669"/>
    <property type="project" value="UniProtKB-SubCell"/>
</dbReference>
<feature type="transmembrane region" description="Helical" evidence="6">
    <location>
        <begin position="169"/>
        <end position="188"/>
    </location>
</feature>
<dbReference type="InterPro" id="IPR020846">
    <property type="entry name" value="MFS_dom"/>
</dbReference>
<reference evidence="9" key="1">
    <citation type="submission" date="2016-04" db="EMBL/GenBank/DDBJ databases">
        <title>The genome sequence project of a novel Fervidobacterium isolate from a hot spring in Thailand.</title>
        <authorList>
            <person name="Gonzalez J.M."/>
            <person name="Cuecas A."/>
            <person name="Kanoksilapatham W."/>
        </authorList>
    </citation>
    <scope>NUCLEOTIDE SEQUENCE [LARGE SCALE GENOMIC DNA]</scope>
    <source>
        <strain evidence="9">FC2004</strain>
    </source>
</reference>
<keyword evidence="3 6" id="KW-0812">Transmembrane</keyword>
<evidence type="ECO:0000256" key="3">
    <source>
        <dbReference type="ARBA" id="ARBA00022692"/>
    </source>
</evidence>
<evidence type="ECO:0000256" key="1">
    <source>
        <dbReference type="ARBA" id="ARBA00004651"/>
    </source>
</evidence>
<evidence type="ECO:0000313" key="9">
    <source>
        <dbReference type="Proteomes" id="UP000094570"/>
    </source>
</evidence>
<sequence>MRRWSGHLSDDKRRANSALLITCFTLIDGLAMGIYGTLFNLLLKSVGFSTSAVGRITSNSLWGSALLGLFFGFLSDKVDKRAILVFTHFLGVFFGTYRVLSSSMVALNVSSFFFGGFSAATAMVMSTLLVLKTERDERSKYFGLNFGIGMLTGTVGNFVGGFLGELFGLKLSVLLSSLVRLFALIPVFKLNLADRDVSHRTEENVKQVRTTVPANVRKVVIYYFLSTISVGFGAGLFVSFGNIIFHDLFNFKPSLIGTILSLAQLATGLGAIFSHRLGKRFGEMRVLIMSYVVVPIMIVFLSFTREPIVFSAVYVLRFAVMNMVSPLLSSTVFSQVPTSILASVNGLNNFLNNVSRALSAELFAFFTQYNSGYTLIFLVSSIFYFVNAFVMLRLLKNVRS</sequence>
<dbReference type="Pfam" id="PF07690">
    <property type="entry name" value="MFS_1"/>
    <property type="match status" value="1"/>
</dbReference>
<dbReference type="InterPro" id="IPR011701">
    <property type="entry name" value="MFS"/>
</dbReference>
<dbReference type="Proteomes" id="UP000094570">
    <property type="component" value="Unassembled WGS sequence"/>
</dbReference>
<dbReference type="STRING" id="1008305.A4H02_08365"/>
<name>A0A1E3G150_9BACT</name>
<dbReference type="Gene3D" id="1.20.1250.20">
    <property type="entry name" value="MFS general substrate transporter like domains"/>
    <property type="match status" value="1"/>
</dbReference>
<keyword evidence="9" id="KW-1185">Reference proteome</keyword>
<evidence type="ECO:0000256" key="6">
    <source>
        <dbReference type="SAM" id="Phobius"/>
    </source>
</evidence>
<dbReference type="EMBL" id="LWAF01000016">
    <property type="protein sequence ID" value="ODN29870.1"/>
    <property type="molecule type" value="Genomic_DNA"/>
</dbReference>
<gene>
    <name evidence="8" type="ORF">A4H02_08365</name>
</gene>
<dbReference type="SUPFAM" id="SSF103473">
    <property type="entry name" value="MFS general substrate transporter"/>
    <property type="match status" value="1"/>
</dbReference>
<proteinExistence type="predicted"/>
<feature type="domain" description="Major facilitator superfamily (MFS) profile" evidence="7">
    <location>
        <begin position="17"/>
        <end position="399"/>
    </location>
</feature>
<feature type="transmembrane region" description="Helical" evidence="6">
    <location>
        <begin position="82"/>
        <end position="100"/>
    </location>
</feature>
<feature type="transmembrane region" description="Helical" evidence="6">
    <location>
        <begin position="55"/>
        <end position="75"/>
    </location>
</feature>
<feature type="transmembrane region" description="Helical" evidence="6">
    <location>
        <begin position="219"/>
        <end position="243"/>
    </location>
</feature>
<feature type="transmembrane region" description="Helical" evidence="6">
    <location>
        <begin position="143"/>
        <end position="163"/>
    </location>
</feature>
<evidence type="ECO:0000259" key="7">
    <source>
        <dbReference type="PROSITE" id="PS50850"/>
    </source>
</evidence>
<dbReference type="AlphaFoldDB" id="A0A1E3G150"/>
<comment type="caution">
    <text evidence="8">The sequence shown here is derived from an EMBL/GenBank/DDBJ whole genome shotgun (WGS) entry which is preliminary data.</text>
</comment>
<evidence type="ECO:0000256" key="5">
    <source>
        <dbReference type="ARBA" id="ARBA00023136"/>
    </source>
</evidence>